<evidence type="ECO:0000259" key="1">
    <source>
        <dbReference type="Pfam" id="PF14321"/>
    </source>
</evidence>
<dbReference type="AlphaFoldDB" id="A0A5K7ZQX6"/>
<protein>
    <recommendedName>
        <fullName evidence="1">DUF4382 domain-containing protein</fullName>
    </recommendedName>
</protein>
<feature type="domain" description="DUF4382" evidence="1">
    <location>
        <begin position="3"/>
        <end position="107"/>
    </location>
</feature>
<proteinExistence type="predicted"/>
<dbReference type="KEGG" id="dov:DSCO28_30260"/>
<dbReference type="Pfam" id="PF14321">
    <property type="entry name" value="DUF4382"/>
    <property type="match status" value="1"/>
</dbReference>
<accession>A0A5K7ZQX6</accession>
<gene>
    <name evidence="2" type="ORF">DSCO28_30260</name>
</gene>
<dbReference type="Proteomes" id="UP000425960">
    <property type="component" value="Chromosome"/>
</dbReference>
<dbReference type="InterPro" id="IPR025491">
    <property type="entry name" value="DUF4382"/>
</dbReference>
<evidence type="ECO:0000313" key="3">
    <source>
        <dbReference type="Proteomes" id="UP000425960"/>
    </source>
</evidence>
<dbReference type="EMBL" id="AP021876">
    <property type="protein sequence ID" value="BBO82460.1"/>
    <property type="molecule type" value="Genomic_DNA"/>
</dbReference>
<evidence type="ECO:0000313" key="2">
    <source>
        <dbReference type="EMBL" id="BBO82460.1"/>
    </source>
</evidence>
<name>A0A5K7ZQX6_9BACT</name>
<reference evidence="2 3" key="1">
    <citation type="submission" date="2019-11" db="EMBL/GenBank/DDBJ databases">
        <title>Comparative genomics of hydrocarbon-degrading Desulfosarcina strains.</title>
        <authorList>
            <person name="Watanabe M."/>
            <person name="Kojima H."/>
            <person name="Fukui M."/>
        </authorList>
    </citation>
    <scope>NUCLEOTIDE SEQUENCE [LARGE SCALE GENOMIC DNA]</scope>
    <source>
        <strain evidence="2 3">28bB2T</strain>
    </source>
</reference>
<organism evidence="2 3">
    <name type="scientific">Desulfosarcina ovata subsp. sediminis</name>
    <dbReference type="NCBI Taxonomy" id="885957"/>
    <lineage>
        <taxon>Bacteria</taxon>
        <taxon>Pseudomonadati</taxon>
        <taxon>Thermodesulfobacteriota</taxon>
        <taxon>Desulfobacteria</taxon>
        <taxon>Desulfobacterales</taxon>
        <taxon>Desulfosarcinaceae</taxon>
        <taxon>Desulfosarcina</taxon>
    </lineage>
</organism>
<sequence length="124" mass="13211">MNGVIEPLGATSLDAGKYTQMRLYLGETHDGEDNILGSTHPYANYVILDDGDNTVEPLTIPSGYQTGVKLVHEFEIVAELTVDLVVDFDASASVVVAGNSGKYQLKPTIKITDTVNNAILSGVV</sequence>